<evidence type="ECO:0000256" key="1">
    <source>
        <dbReference type="SAM" id="Phobius"/>
    </source>
</evidence>
<reference evidence="2 3" key="1">
    <citation type="journal article" date="2016" name="Nat. Commun.">
        <title>Thousands of microbial genomes shed light on interconnected biogeochemical processes in an aquifer system.</title>
        <authorList>
            <person name="Anantharaman K."/>
            <person name="Brown C.T."/>
            <person name="Hug L.A."/>
            <person name="Sharon I."/>
            <person name="Castelle C.J."/>
            <person name="Probst A.J."/>
            <person name="Thomas B.C."/>
            <person name="Singh A."/>
            <person name="Wilkins M.J."/>
            <person name="Karaoz U."/>
            <person name="Brodie E.L."/>
            <person name="Williams K.H."/>
            <person name="Hubbard S.S."/>
            <person name="Banfield J.F."/>
        </authorList>
    </citation>
    <scope>NUCLEOTIDE SEQUENCE [LARGE SCALE GENOMIC DNA]</scope>
</reference>
<comment type="caution">
    <text evidence="2">The sequence shown here is derived from an EMBL/GenBank/DDBJ whole genome shotgun (WGS) entry which is preliminary data.</text>
</comment>
<keyword evidence="1" id="KW-0812">Transmembrane</keyword>
<dbReference type="AlphaFoldDB" id="A0A1G2SDT4"/>
<keyword evidence="1" id="KW-1133">Transmembrane helix</keyword>
<name>A0A1G2SDT4_9BACT</name>
<protein>
    <submittedName>
        <fullName evidence="2">Uncharacterized protein</fullName>
    </submittedName>
</protein>
<feature type="transmembrane region" description="Helical" evidence="1">
    <location>
        <begin position="6"/>
        <end position="26"/>
    </location>
</feature>
<organism evidence="2 3">
    <name type="scientific">Candidatus Yonathbacteria bacterium RIFCSPLOWO2_01_FULL_43_27</name>
    <dbReference type="NCBI Taxonomy" id="1802726"/>
    <lineage>
        <taxon>Bacteria</taxon>
        <taxon>Candidatus Yonathiibacteriota</taxon>
    </lineage>
</organism>
<proteinExistence type="predicted"/>
<dbReference type="EMBL" id="MHUV01000001">
    <property type="protein sequence ID" value="OHA83227.1"/>
    <property type="molecule type" value="Genomic_DNA"/>
</dbReference>
<evidence type="ECO:0000313" key="2">
    <source>
        <dbReference type="EMBL" id="OHA83227.1"/>
    </source>
</evidence>
<keyword evidence="1" id="KW-0472">Membrane</keyword>
<accession>A0A1G2SDT4</accession>
<dbReference type="Proteomes" id="UP000178817">
    <property type="component" value="Unassembled WGS sequence"/>
</dbReference>
<dbReference type="STRING" id="1802726.A3B07_00470"/>
<sequence length="448" mass="49280">MNRKQIIILVVVGVLLALSTIGLLLYTTKSPILQMVGLFPGEGQFVTPGENSEGGEETNIPIFVPGEGEEGDYTRLYELHKAPVAGVGFFEVKGVTAKIGKAKTSSTVTPRILSARYIERGLGHIYETSLATFSEARIVNETRPRIAEAFFGNNSKSVAVRYLEEEYGNELIESRVLALGTATSSSGFYKTEEVVLPKSVPFMAAAEDGIDKFFYLINGSDAASGTLVTSKGVKAGVFSSAFTEWIPQFPHQNLVTLTTRPSGNVPGYLFFLDTTTKALTRVLDGVNGLTTNTNRNGKLVAYTETKERVPELFVFDVVKKESRGLFKQTLPEKCAWSIKETNIIYCAVPQKISPAVYPDQWYRGTVSFSDSLWKIDTTTSFAEKILVPSEYRVSELDIINPVLSSDDSYILFINKKTGTPWIYRIVEKSPFENTIATTATSSAKILVQ</sequence>
<evidence type="ECO:0000313" key="3">
    <source>
        <dbReference type="Proteomes" id="UP000178817"/>
    </source>
</evidence>
<gene>
    <name evidence="2" type="ORF">A3B07_00470</name>
</gene>
<dbReference type="SUPFAM" id="SSF69304">
    <property type="entry name" value="Tricorn protease N-terminal domain"/>
    <property type="match status" value="1"/>
</dbReference>